<accession>A0A085Z896</accession>
<dbReference type="AlphaFoldDB" id="A0A085Z896"/>
<dbReference type="EMBL" id="JPRP01000001">
    <property type="protein sequence ID" value="KFF00660.1"/>
    <property type="molecule type" value="Genomic_DNA"/>
</dbReference>
<comment type="caution">
    <text evidence="1">The sequence shown here is derived from an EMBL/GenBank/DDBJ whole genome shotgun (WGS) entry which is preliminary data.</text>
</comment>
<gene>
    <name evidence="1" type="ORF">IX39_08520</name>
</gene>
<evidence type="ECO:0000313" key="2">
    <source>
        <dbReference type="Proteomes" id="UP000028713"/>
    </source>
</evidence>
<dbReference type="Pfam" id="PF20365">
    <property type="entry name" value="DUF6660"/>
    <property type="match status" value="1"/>
</dbReference>
<dbReference type="eggNOG" id="ENOG5033AX8">
    <property type="taxonomic scope" value="Bacteria"/>
</dbReference>
<evidence type="ECO:0000313" key="1">
    <source>
        <dbReference type="EMBL" id="KFF00660.1"/>
    </source>
</evidence>
<name>A0A085Z896_9FLAO</name>
<dbReference type="Proteomes" id="UP000028713">
    <property type="component" value="Unassembled WGS sequence"/>
</dbReference>
<protein>
    <submittedName>
        <fullName evidence="1">Uncharacterized protein</fullName>
    </submittedName>
</protein>
<proteinExistence type="predicted"/>
<keyword evidence="2" id="KW-1185">Reference proteome</keyword>
<sequence length="119" mass="13772">MYANYFLYICQVKFLRLILTIYFIALLVMPCSDVNAQSVSLNHSEISPNRERSHSTEKDDACSPFCFCSCCQITVTAFKIGPLLEIPSKIPVYFSKKILFHKNNIAYQVYDHIWQPPKI</sequence>
<dbReference type="STRING" id="236814.IX39_08520"/>
<dbReference type="InterPro" id="IPR046601">
    <property type="entry name" value="DUF6660"/>
</dbReference>
<reference evidence="1 2" key="1">
    <citation type="submission" date="2014-07" db="EMBL/GenBank/DDBJ databases">
        <title>Genome of Chryseobacterium formosense LMG 24722.</title>
        <authorList>
            <person name="Pipes S.E."/>
            <person name="Stropko S.J."/>
            <person name="Newman J.D."/>
        </authorList>
    </citation>
    <scope>NUCLEOTIDE SEQUENCE [LARGE SCALE GENOMIC DNA]</scope>
    <source>
        <strain evidence="1 2">LMG 24722</strain>
    </source>
</reference>
<organism evidence="1 2">
    <name type="scientific">Chryseobacterium formosense</name>
    <dbReference type="NCBI Taxonomy" id="236814"/>
    <lineage>
        <taxon>Bacteria</taxon>
        <taxon>Pseudomonadati</taxon>
        <taxon>Bacteroidota</taxon>
        <taxon>Flavobacteriia</taxon>
        <taxon>Flavobacteriales</taxon>
        <taxon>Weeksellaceae</taxon>
        <taxon>Chryseobacterium group</taxon>
        <taxon>Chryseobacterium</taxon>
    </lineage>
</organism>